<dbReference type="InterPro" id="IPR002937">
    <property type="entry name" value="Amino_oxidase"/>
</dbReference>
<dbReference type="InParanoid" id="A0A1V9X443"/>
<dbReference type="STRING" id="418985.A0A1V9X443"/>
<name>A0A1V9X443_9ACAR</name>
<dbReference type="Pfam" id="PF13450">
    <property type="entry name" value="NAD_binding_8"/>
    <property type="match status" value="1"/>
</dbReference>
<dbReference type="SUPFAM" id="SSF54373">
    <property type="entry name" value="FAD-linked reductases, C-terminal domain"/>
    <property type="match status" value="1"/>
</dbReference>
<dbReference type="InterPro" id="IPR036188">
    <property type="entry name" value="FAD/NAD-bd_sf"/>
</dbReference>
<dbReference type="EMBL" id="MNPL01026353">
    <property type="protein sequence ID" value="OQR68022.1"/>
    <property type="molecule type" value="Genomic_DNA"/>
</dbReference>
<dbReference type="PANTHER" id="PTHR10742:SF416">
    <property type="entry name" value="SPERMINE OXIDASE"/>
    <property type="match status" value="1"/>
</dbReference>
<dbReference type="GO" id="GO:0046592">
    <property type="term" value="F:polyamine oxidase activity"/>
    <property type="evidence" value="ECO:0007669"/>
    <property type="project" value="TreeGrafter"/>
</dbReference>
<dbReference type="FunCoup" id="A0A1V9X443">
    <property type="interactions" value="88"/>
</dbReference>
<dbReference type="Gene3D" id="3.90.660.10">
    <property type="match status" value="1"/>
</dbReference>
<dbReference type="AlphaFoldDB" id="A0A1V9X443"/>
<evidence type="ECO:0000259" key="1">
    <source>
        <dbReference type="Pfam" id="PF01593"/>
    </source>
</evidence>
<evidence type="ECO:0000313" key="3">
    <source>
        <dbReference type="Proteomes" id="UP000192247"/>
    </source>
</evidence>
<dbReference type="SUPFAM" id="SSF51905">
    <property type="entry name" value="FAD/NAD(P)-binding domain"/>
    <property type="match status" value="1"/>
</dbReference>
<feature type="domain" description="Amine oxidase" evidence="1">
    <location>
        <begin position="110"/>
        <end position="554"/>
    </location>
</feature>
<dbReference type="Gene3D" id="3.50.50.60">
    <property type="entry name" value="FAD/NAD(P)-binding domain"/>
    <property type="match status" value="2"/>
</dbReference>
<proteinExistence type="predicted"/>
<dbReference type="PANTHER" id="PTHR10742">
    <property type="entry name" value="FLAVIN MONOAMINE OXIDASE"/>
    <property type="match status" value="1"/>
</dbReference>
<reference evidence="2 3" key="1">
    <citation type="journal article" date="2017" name="Gigascience">
        <title>Draft genome of the honey bee ectoparasitic mite, Tropilaelaps mercedesae, is shaped by the parasitic life history.</title>
        <authorList>
            <person name="Dong X."/>
            <person name="Armstrong S.D."/>
            <person name="Xia D."/>
            <person name="Makepeace B.L."/>
            <person name="Darby A.C."/>
            <person name="Kadowaki T."/>
        </authorList>
    </citation>
    <scope>NUCLEOTIDE SEQUENCE [LARGE SCALE GENOMIC DNA]</scope>
    <source>
        <strain evidence="2">Wuxi-XJTLU</strain>
    </source>
</reference>
<dbReference type="PRINTS" id="PR00419">
    <property type="entry name" value="ADXRDTASE"/>
</dbReference>
<organism evidence="2 3">
    <name type="scientific">Tropilaelaps mercedesae</name>
    <dbReference type="NCBI Taxonomy" id="418985"/>
    <lineage>
        <taxon>Eukaryota</taxon>
        <taxon>Metazoa</taxon>
        <taxon>Ecdysozoa</taxon>
        <taxon>Arthropoda</taxon>
        <taxon>Chelicerata</taxon>
        <taxon>Arachnida</taxon>
        <taxon>Acari</taxon>
        <taxon>Parasitiformes</taxon>
        <taxon>Mesostigmata</taxon>
        <taxon>Gamasina</taxon>
        <taxon>Dermanyssoidea</taxon>
        <taxon>Laelapidae</taxon>
        <taxon>Tropilaelaps</taxon>
    </lineage>
</organism>
<gene>
    <name evidence="2" type="ORF">BIW11_04646</name>
</gene>
<dbReference type="Pfam" id="PF01593">
    <property type="entry name" value="Amino_oxidase"/>
    <property type="match status" value="1"/>
</dbReference>
<dbReference type="Proteomes" id="UP000192247">
    <property type="component" value="Unassembled WGS sequence"/>
</dbReference>
<dbReference type="OrthoDB" id="2019015at2759"/>
<evidence type="ECO:0000313" key="2">
    <source>
        <dbReference type="EMBL" id="OQR68022.1"/>
    </source>
</evidence>
<accession>A0A1V9X443</accession>
<comment type="caution">
    <text evidence="2">The sequence shown here is derived from an EMBL/GenBank/DDBJ whole genome shotgun (WGS) entry which is preliminary data.</text>
</comment>
<dbReference type="InterPro" id="IPR050281">
    <property type="entry name" value="Flavin_monoamine_oxidase"/>
</dbReference>
<keyword evidence="3" id="KW-1185">Reference proteome</keyword>
<protein>
    <recommendedName>
        <fullName evidence="1">Amine oxidase domain-containing protein</fullName>
    </recommendedName>
</protein>
<sequence>MDRANAGASRAAQARILIIGAGVAGLSVAAELSRRGHQNVKVFEARSRLGGRIHTFTPDNAQGHNKNASSTCPSADAISEDRHVVPFQPLSSNIDAAGMICASVRACKDNPVIELGAQWIHGQQGNSVFEACYNEIEKSDGLHDLLDLAAPTLFDRFYYWHQLSDDQNEYMRNLNKVFVEFRDECGALSSDYIRGDGKHEVAPSIYEFLEVRFRELLKREIDPGKKKMLKWFFDWGIRLENELNGGEAKEVSANYFGLYAECEGNILTELGPRGYKAFIDLLLRDIPAEAVKTNTEVIHINYSTRPVKVTTTTGVEEFDHVICSLPLGVLKERKSYLFTPELPLNKSKTIDAIGFGTCNKIYLEFARKDVFWTPGEVFQVLWKESKLLCIGDASDNRKSRLKKWYHSINRFNAVRNNTCLLVAWIAGTAALEMETLPEDEVLVGCHEVLQMVVGRDLPRAQRIIRSTWSSDPFSRGSYSFISTACDRRFYSANSNDPTCIYSGASIELLPVTLSEPILVEDTPTVCFAGEATSTHFYSTVHGAYDSGLREAIRIHNYLKNQEQNAPTVENILVSKQQINANLNCSRKVHSNGIDNVEKDNPKVMSSTINVEAKSTNILYSKGLHKCAEEQRMSKHKMNVGNLNGGLRNVVTINTSPRADNDVEPESMNFQDKKLVRRGPDWQTKTMDISENLLAKTVRSDTTSKNAAQNRFHDRLTNCVATGV</sequence>